<keyword evidence="4" id="KW-1185">Reference proteome</keyword>
<dbReference type="Proteomes" id="UP000636004">
    <property type="component" value="Unassembled WGS sequence"/>
</dbReference>
<keyword evidence="1" id="KW-0732">Signal</keyword>
<comment type="caution">
    <text evidence="3">The sequence shown here is derived from an EMBL/GenBank/DDBJ whole genome shotgun (WGS) entry which is preliminary data.</text>
</comment>
<organism evidence="3 4">
    <name type="scientific">Algibacter mikhailovii</name>
    <dbReference type="NCBI Taxonomy" id="425498"/>
    <lineage>
        <taxon>Bacteria</taxon>
        <taxon>Pseudomonadati</taxon>
        <taxon>Bacteroidota</taxon>
        <taxon>Flavobacteriia</taxon>
        <taxon>Flavobacteriales</taxon>
        <taxon>Flavobacteriaceae</taxon>
        <taxon>Algibacter</taxon>
    </lineage>
</organism>
<dbReference type="AlphaFoldDB" id="A0A918QWJ2"/>
<evidence type="ECO:0000313" key="4">
    <source>
        <dbReference type="Proteomes" id="UP000636004"/>
    </source>
</evidence>
<dbReference type="Gene3D" id="3.60.21.70">
    <property type="entry name" value="PhoD-like phosphatase"/>
    <property type="match status" value="1"/>
</dbReference>
<name>A0A918QWJ2_9FLAO</name>
<dbReference type="RefSeq" id="WP_189359305.1">
    <property type="nucleotide sequence ID" value="NZ_BMWZ01000001.1"/>
</dbReference>
<evidence type="ECO:0000256" key="1">
    <source>
        <dbReference type="SAM" id="SignalP"/>
    </source>
</evidence>
<sequence length="614" mass="69595">MKVLKNTIAIILFLYNAVCIAQDQSIIRLPDNIKPEDRIAFAMYTVHENTVKITAQFHPIKNFSPFSATLEIEENGEWVKKAESDIIYPGYTAPFRIDNWDDTKAQKYRIAYNNEAFYEGIIKKNPVDKDEFVLVALTCNSMYPEHGGDLPKDDIVKNILKLDPDLIFFSGDQVYEHSEHYLAWLKFGREFSEIFRNTPVVITPDDHDIGQGNYWGENGKKADSRRGISGGYYMPIEYIKEVERAQTSHLPDPYDPTPIERGIGVYYTDLTWGGISFAIIEDRKFKTGLTKLAKAHPDVFPKGPYEAIFNSKVDTKQFDMEGAKLLGDKQLKFLEAWTTDWENAEMKTVLSQTALAMVDNYTGKYDRELIADFDSNGWPQSGRNKALKVIRKSFSPTITGDTHLGAVTKMGIDNWGDAGYNFTTPAIANYWLRWWQPKIPGKNRAKNSPTYTGEFLDGFHNKITVKAVANPTLPEIKEGGYLSTRAAGFGVIRYNKPSRKITFEAWARNVDIHAPNAQQYPGWPITISQEDNFTIADGFQLPTLKISKEDQVVTVKDKYTKAVISSIRIKGNTYQPKVIHNGNYLIEVGEGSQKVIVDSISIKKKNKQVIQVAL</sequence>
<accession>A0A918QWJ2</accession>
<reference evidence="3" key="1">
    <citation type="journal article" date="2014" name="Int. J. Syst. Evol. Microbiol.">
        <title>Complete genome sequence of Corynebacterium casei LMG S-19264T (=DSM 44701T), isolated from a smear-ripened cheese.</title>
        <authorList>
            <consortium name="US DOE Joint Genome Institute (JGI-PGF)"/>
            <person name="Walter F."/>
            <person name="Albersmeier A."/>
            <person name="Kalinowski J."/>
            <person name="Ruckert C."/>
        </authorList>
    </citation>
    <scope>NUCLEOTIDE SEQUENCE</scope>
    <source>
        <strain evidence="3">KCTC 12710</strain>
    </source>
</reference>
<feature type="signal peptide" evidence="1">
    <location>
        <begin position="1"/>
        <end position="21"/>
    </location>
</feature>
<dbReference type="InterPro" id="IPR029052">
    <property type="entry name" value="Metallo-depent_PP-like"/>
</dbReference>
<evidence type="ECO:0000259" key="2">
    <source>
        <dbReference type="Pfam" id="PF09423"/>
    </source>
</evidence>
<dbReference type="InterPro" id="IPR038607">
    <property type="entry name" value="PhoD-like_sf"/>
</dbReference>
<protein>
    <recommendedName>
        <fullName evidence="2">PhoD-like phosphatase metallophosphatase domain-containing protein</fullName>
    </recommendedName>
</protein>
<evidence type="ECO:0000313" key="3">
    <source>
        <dbReference type="EMBL" id="GGZ71720.1"/>
    </source>
</evidence>
<proteinExistence type="predicted"/>
<reference evidence="3" key="2">
    <citation type="submission" date="2020-09" db="EMBL/GenBank/DDBJ databases">
        <authorList>
            <person name="Sun Q."/>
            <person name="Kim S."/>
        </authorList>
    </citation>
    <scope>NUCLEOTIDE SEQUENCE</scope>
    <source>
        <strain evidence="3">KCTC 12710</strain>
    </source>
</reference>
<dbReference type="InterPro" id="IPR018946">
    <property type="entry name" value="PhoD-like_MPP"/>
</dbReference>
<feature type="chain" id="PRO_5037505578" description="PhoD-like phosphatase metallophosphatase domain-containing protein" evidence="1">
    <location>
        <begin position="22"/>
        <end position="614"/>
    </location>
</feature>
<dbReference type="Pfam" id="PF09423">
    <property type="entry name" value="PhoD"/>
    <property type="match status" value="1"/>
</dbReference>
<gene>
    <name evidence="3" type="ORF">GCM10007028_06350</name>
</gene>
<dbReference type="EMBL" id="BMWZ01000001">
    <property type="protein sequence ID" value="GGZ71720.1"/>
    <property type="molecule type" value="Genomic_DNA"/>
</dbReference>
<feature type="domain" description="PhoD-like phosphatase metallophosphatase" evidence="2">
    <location>
        <begin position="189"/>
        <end position="412"/>
    </location>
</feature>
<dbReference type="SUPFAM" id="SSF56300">
    <property type="entry name" value="Metallo-dependent phosphatases"/>
    <property type="match status" value="1"/>
</dbReference>